<evidence type="ECO:0008006" key="2">
    <source>
        <dbReference type="Google" id="ProtNLM"/>
    </source>
</evidence>
<sequence length="243" mass="27959">MVDRLFLLLIPLQVYSQTLVIRNESTKEPLAGVNVYSASHGTTTDTNGVCSLAGFSDEEITISHIGYEEITRVKVRLPQTLYLAMITIPASSIHVLGLKSRKDKKRFHKLERDVIRVYPYAQLVGILLDEYTTALDSINGLWYFRRKQAKKKVFRDIENQLIATYGRRVKKLTKTQGRILIRLVDRETEHTSYKIIKNFRGFLAAGFWQITARLFGHNLKSSYNPEKGEDKMIEHIIDTIIKS</sequence>
<accession>A0A381RJT7</accession>
<dbReference type="Pfam" id="PF14127">
    <property type="entry name" value="DUF4294"/>
    <property type="match status" value="1"/>
</dbReference>
<dbReference type="InterPro" id="IPR025636">
    <property type="entry name" value="DUF4294"/>
</dbReference>
<organism evidence="1">
    <name type="scientific">marine metagenome</name>
    <dbReference type="NCBI Taxonomy" id="408172"/>
    <lineage>
        <taxon>unclassified sequences</taxon>
        <taxon>metagenomes</taxon>
        <taxon>ecological metagenomes</taxon>
    </lineage>
</organism>
<dbReference type="InterPro" id="IPR008969">
    <property type="entry name" value="CarboxyPept-like_regulatory"/>
</dbReference>
<dbReference type="EMBL" id="UINC01002031">
    <property type="protein sequence ID" value="SUZ92100.1"/>
    <property type="molecule type" value="Genomic_DNA"/>
</dbReference>
<reference evidence="1" key="1">
    <citation type="submission" date="2018-05" db="EMBL/GenBank/DDBJ databases">
        <authorList>
            <person name="Lanie J.A."/>
            <person name="Ng W.-L."/>
            <person name="Kazmierczak K.M."/>
            <person name="Andrzejewski T.M."/>
            <person name="Davidsen T.M."/>
            <person name="Wayne K.J."/>
            <person name="Tettelin H."/>
            <person name="Glass J.I."/>
            <person name="Rusch D."/>
            <person name="Podicherti R."/>
            <person name="Tsui H.-C.T."/>
            <person name="Winkler M.E."/>
        </authorList>
    </citation>
    <scope>NUCLEOTIDE SEQUENCE</scope>
</reference>
<proteinExistence type="predicted"/>
<protein>
    <recommendedName>
        <fullName evidence="2">DUF4294 domain-containing protein</fullName>
    </recommendedName>
</protein>
<dbReference type="SUPFAM" id="SSF49464">
    <property type="entry name" value="Carboxypeptidase regulatory domain-like"/>
    <property type="match status" value="1"/>
</dbReference>
<name>A0A381RJT7_9ZZZZ</name>
<evidence type="ECO:0000313" key="1">
    <source>
        <dbReference type="EMBL" id="SUZ92100.1"/>
    </source>
</evidence>
<dbReference type="AlphaFoldDB" id="A0A381RJT7"/>
<gene>
    <name evidence="1" type="ORF">METZ01_LOCUS44954</name>
</gene>